<evidence type="ECO:0000256" key="3">
    <source>
        <dbReference type="ARBA" id="ARBA00029447"/>
    </source>
</evidence>
<proteinExistence type="inferred from homology"/>
<evidence type="ECO:0000259" key="7">
    <source>
        <dbReference type="PROSITE" id="PS50111"/>
    </source>
</evidence>
<dbReference type="PANTHER" id="PTHR32089:SF112">
    <property type="entry name" value="LYSOZYME-LIKE PROTEIN-RELATED"/>
    <property type="match status" value="1"/>
</dbReference>
<dbReference type="GO" id="GO:0007165">
    <property type="term" value="P:signal transduction"/>
    <property type="evidence" value="ECO:0007669"/>
    <property type="project" value="UniProtKB-KW"/>
</dbReference>
<organism evidence="8 9">
    <name type="scientific">Alteromonas hispanica</name>
    <dbReference type="NCBI Taxonomy" id="315421"/>
    <lineage>
        <taxon>Bacteria</taxon>
        <taxon>Pseudomonadati</taxon>
        <taxon>Pseudomonadota</taxon>
        <taxon>Gammaproteobacteria</taxon>
        <taxon>Alteromonadales</taxon>
        <taxon>Alteromonadaceae</taxon>
        <taxon>Alteromonas/Salinimonas group</taxon>
        <taxon>Alteromonas</taxon>
    </lineage>
</organism>
<feature type="compositionally biased region" description="Acidic residues" evidence="5">
    <location>
        <begin position="402"/>
        <end position="416"/>
    </location>
</feature>
<dbReference type="InterPro" id="IPR004090">
    <property type="entry name" value="Chemotax_Me-accpt_rcpt"/>
</dbReference>
<evidence type="ECO:0000313" key="8">
    <source>
        <dbReference type="EMBL" id="NDW20583.1"/>
    </source>
</evidence>
<evidence type="ECO:0000256" key="1">
    <source>
        <dbReference type="ARBA" id="ARBA00004370"/>
    </source>
</evidence>
<keyword evidence="6" id="KW-1133">Transmembrane helix</keyword>
<name>A0A6L9MRN8_9ALTE</name>
<evidence type="ECO:0000256" key="2">
    <source>
        <dbReference type="ARBA" id="ARBA00023224"/>
    </source>
</evidence>
<gene>
    <name evidence="8" type="ORF">GTW09_03490</name>
</gene>
<dbReference type="InterPro" id="IPR004089">
    <property type="entry name" value="MCPsignal_dom"/>
</dbReference>
<reference evidence="8 9" key="1">
    <citation type="submission" date="2020-01" db="EMBL/GenBank/DDBJ databases">
        <title>Genomes of bacteria type strains.</title>
        <authorList>
            <person name="Chen J."/>
            <person name="Zhu S."/>
            <person name="Yang J."/>
        </authorList>
    </citation>
    <scope>NUCLEOTIDE SEQUENCE [LARGE SCALE GENOMIC DNA]</scope>
    <source>
        <strain evidence="8 9">LMG 22958</strain>
    </source>
</reference>
<dbReference type="PROSITE" id="PS51257">
    <property type="entry name" value="PROKAR_LIPOPROTEIN"/>
    <property type="match status" value="1"/>
</dbReference>
<protein>
    <recommendedName>
        <fullName evidence="7">Methyl-accepting transducer domain-containing protein</fullName>
    </recommendedName>
</protein>
<dbReference type="GO" id="GO:0016020">
    <property type="term" value="C:membrane"/>
    <property type="evidence" value="ECO:0007669"/>
    <property type="project" value="UniProtKB-SubCell"/>
</dbReference>
<comment type="similarity">
    <text evidence="3">Belongs to the methyl-accepting chemotaxis (MCP) protein family.</text>
</comment>
<feature type="transmembrane region" description="Helical" evidence="6">
    <location>
        <begin position="7"/>
        <end position="27"/>
    </location>
</feature>
<feature type="region of interest" description="Disordered" evidence="5">
    <location>
        <begin position="390"/>
        <end position="434"/>
    </location>
</feature>
<sequence>MSKIYRILISSFITFVALAIGCVLFAIGNDMFGFVLCGASAISLAISGWLHYSQVVKPIAHLNTLIEKNVDGFNTICKKQGFNINDDCVIEKITELLRETNRDNGEILEAYRADHSIVEKVNKEMEAMVMYNDHVIAIDEEHSFDPESVRGAFEQSENAADYATSTFEQIYMSINNLGTSYSNINEHSQTLKSSTAESVELVDSTRQSISELAEKASEITEFTNSIADIARMTQLLALNASIEAARAGELGRGFAVVADEVKKLAEQTDQATAKISQISASILESSAHSASSMVLIDEKINTVSSTLFSVVDTVESQWSDVQMLLGQMGQTAGTVSGLKGILQSSSAELESHFVMLDGLYNFARESAVSIVNLREILGLENSANSDEANPILELNAEGEHQEQEDELASNDLDVSESNDSSESSPNTSSSPVCA</sequence>
<dbReference type="EMBL" id="JAAAWP010000002">
    <property type="protein sequence ID" value="NDW20583.1"/>
    <property type="molecule type" value="Genomic_DNA"/>
</dbReference>
<dbReference type="PRINTS" id="PR00260">
    <property type="entry name" value="CHEMTRNSDUCR"/>
</dbReference>
<dbReference type="PROSITE" id="PS50111">
    <property type="entry name" value="CHEMOTAXIS_TRANSDUC_2"/>
    <property type="match status" value="1"/>
</dbReference>
<feature type="compositionally biased region" description="Low complexity" evidence="5">
    <location>
        <begin position="417"/>
        <end position="434"/>
    </location>
</feature>
<dbReference type="Pfam" id="PF00015">
    <property type="entry name" value="MCPsignal"/>
    <property type="match status" value="1"/>
</dbReference>
<evidence type="ECO:0000256" key="4">
    <source>
        <dbReference type="PROSITE-ProRule" id="PRU00284"/>
    </source>
</evidence>
<dbReference type="RefSeq" id="WP_163110136.1">
    <property type="nucleotide sequence ID" value="NZ_JAAAWP010000002.1"/>
</dbReference>
<evidence type="ECO:0000256" key="6">
    <source>
        <dbReference type="SAM" id="Phobius"/>
    </source>
</evidence>
<comment type="caution">
    <text evidence="8">The sequence shown here is derived from an EMBL/GenBank/DDBJ whole genome shotgun (WGS) entry which is preliminary data.</text>
</comment>
<keyword evidence="6" id="KW-0472">Membrane</keyword>
<dbReference type="SUPFAM" id="SSF58104">
    <property type="entry name" value="Methyl-accepting chemotaxis protein (MCP) signaling domain"/>
    <property type="match status" value="1"/>
</dbReference>
<evidence type="ECO:0000313" key="9">
    <source>
        <dbReference type="Proteomes" id="UP000478837"/>
    </source>
</evidence>
<dbReference type="AlphaFoldDB" id="A0A6L9MRN8"/>
<accession>A0A6L9MRN8</accession>
<dbReference type="GO" id="GO:0004888">
    <property type="term" value="F:transmembrane signaling receptor activity"/>
    <property type="evidence" value="ECO:0007669"/>
    <property type="project" value="InterPro"/>
</dbReference>
<dbReference type="Gene3D" id="1.10.287.950">
    <property type="entry name" value="Methyl-accepting chemotaxis protein"/>
    <property type="match status" value="1"/>
</dbReference>
<keyword evidence="2 4" id="KW-0807">Transducer</keyword>
<dbReference type="GO" id="GO:0006935">
    <property type="term" value="P:chemotaxis"/>
    <property type="evidence" value="ECO:0007669"/>
    <property type="project" value="InterPro"/>
</dbReference>
<dbReference type="SMART" id="SM00283">
    <property type="entry name" value="MA"/>
    <property type="match status" value="1"/>
</dbReference>
<dbReference type="PANTHER" id="PTHR32089">
    <property type="entry name" value="METHYL-ACCEPTING CHEMOTAXIS PROTEIN MCPB"/>
    <property type="match status" value="1"/>
</dbReference>
<feature type="domain" description="Methyl-accepting transducer" evidence="7">
    <location>
        <begin position="131"/>
        <end position="360"/>
    </location>
</feature>
<keyword evidence="6" id="KW-0812">Transmembrane</keyword>
<evidence type="ECO:0000256" key="5">
    <source>
        <dbReference type="SAM" id="MobiDB-lite"/>
    </source>
</evidence>
<keyword evidence="9" id="KW-1185">Reference proteome</keyword>
<comment type="subcellular location">
    <subcellularLocation>
        <location evidence="1">Membrane</location>
    </subcellularLocation>
</comment>
<dbReference type="Proteomes" id="UP000478837">
    <property type="component" value="Unassembled WGS sequence"/>
</dbReference>